<evidence type="ECO:0000313" key="2">
    <source>
        <dbReference type="Proteomes" id="UP000474778"/>
    </source>
</evidence>
<organism evidence="1 2">
    <name type="scientific">Shewanella insulae</name>
    <dbReference type="NCBI Taxonomy" id="2681496"/>
    <lineage>
        <taxon>Bacteria</taxon>
        <taxon>Pseudomonadati</taxon>
        <taxon>Pseudomonadota</taxon>
        <taxon>Gammaproteobacteria</taxon>
        <taxon>Alteromonadales</taxon>
        <taxon>Shewanellaceae</taxon>
        <taxon>Shewanella</taxon>
    </lineage>
</organism>
<accession>A0A6L7I0G2</accession>
<dbReference type="GO" id="GO:0008233">
    <property type="term" value="F:peptidase activity"/>
    <property type="evidence" value="ECO:0007669"/>
    <property type="project" value="UniProtKB-KW"/>
</dbReference>
<sequence>MNSLAHQALPYCHLIKAEQGNTLTFEISVPANTHWYLLSWHTPFDAWFSNFLTLTDLNSHQSLQYQGALAKRGEPTDEDYLLLPAGESLSVSLDLAQAFAIRPGRYQAALRPLRLYRDLNDKAQSTSLECPTLEVNLP</sequence>
<dbReference type="EMBL" id="WRPA01000006">
    <property type="protein sequence ID" value="MXR68821.1"/>
    <property type="molecule type" value="Genomic_DNA"/>
</dbReference>
<protein>
    <submittedName>
        <fullName evidence="1">Protease</fullName>
    </submittedName>
</protein>
<keyword evidence="1" id="KW-0645">Protease</keyword>
<keyword evidence="2" id="KW-1185">Reference proteome</keyword>
<comment type="caution">
    <text evidence="1">The sequence shown here is derived from an EMBL/GenBank/DDBJ whole genome shotgun (WGS) entry which is preliminary data.</text>
</comment>
<dbReference type="AlphaFoldDB" id="A0A6L7I0G2"/>
<proteinExistence type="predicted"/>
<dbReference type="RefSeq" id="WP_160795424.1">
    <property type="nucleotide sequence ID" value="NZ_CANMWR010000021.1"/>
</dbReference>
<evidence type="ECO:0000313" key="1">
    <source>
        <dbReference type="EMBL" id="MXR68821.1"/>
    </source>
</evidence>
<keyword evidence="1" id="KW-0378">Hydrolase</keyword>
<name>A0A6L7I0G2_9GAMM</name>
<dbReference type="GO" id="GO:0006508">
    <property type="term" value="P:proteolysis"/>
    <property type="evidence" value="ECO:0007669"/>
    <property type="project" value="UniProtKB-KW"/>
</dbReference>
<gene>
    <name evidence="1" type="ORF">GNT65_09095</name>
</gene>
<reference evidence="1 2" key="1">
    <citation type="submission" date="2019-12" db="EMBL/GenBank/DDBJ databases">
        <title>Shewanella insulae sp. nov., isolated from a tidal flat.</title>
        <authorList>
            <person name="Yoon J.-H."/>
        </authorList>
    </citation>
    <scope>NUCLEOTIDE SEQUENCE [LARGE SCALE GENOMIC DNA]</scope>
    <source>
        <strain evidence="1 2">JBTF-M18</strain>
    </source>
</reference>
<dbReference type="Gene3D" id="2.60.40.2970">
    <property type="match status" value="1"/>
</dbReference>
<dbReference type="Proteomes" id="UP000474778">
    <property type="component" value="Unassembled WGS sequence"/>
</dbReference>